<accession>I0KFH6</accession>
<dbReference type="PATRIC" id="fig|1166018.3.peg.1850"/>
<sequence length="181" mass="19935">MKAFLLAGCLLLFVALSGYAQRDTSFYRTTPVPAHLRPIERAIGSSAIGSVYFYGGKRLTSAASLEIPFFELNDPLVNRHYRNYRTWTTVSRLTALVPLVYFFTRTKSVGFNSGEYWTVYGGSIVLAFGTVIVANTQVNKAVARYNTMLRQVPRAEYRVGAALAPTPLGTYAVGVGGTVRF</sequence>
<dbReference type="Proteomes" id="UP000011058">
    <property type="component" value="Chromosome"/>
</dbReference>
<gene>
    <name evidence="2" type="ORF">FAES_4880</name>
</gene>
<protein>
    <recommendedName>
        <fullName evidence="4">DUF5683 domain-containing protein</fullName>
    </recommendedName>
</protein>
<dbReference type="RefSeq" id="WP_015333978.1">
    <property type="nucleotide sequence ID" value="NC_020054.1"/>
</dbReference>
<dbReference type="OrthoDB" id="958875at2"/>
<keyword evidence="3" id="KW-1185">Reference proteome</keyword>
<evidence type="ECO:0008006" key="4">
    <source>
        <dbReference type="Google" id="ProtNLM"/>
    </source>
</evidence>
<dbReference type="HOGENOM" id="CLU_1517011_0_0_10"/>
<dbReference type="eggNOG" id="ENOG5032R6Z">
    <property type="taxonomic scope" value="Bacteria"/>
</dbReference>
<feature type="chain" id="PRO_5003630711" description="DUF5683 domain-containing protein" evidence="1">
    <location>
        <begin position="21"/>
        <end position="181"/>
    </location>
</feature>
<feature type="signal peptide" evidence="1">
    <location>
        <begin position="1"/>
        <end position="20"/>
    </location>
</feature>
<evidence type="ECO:0000313" key="3">
    <source>
        <dbReference type="Proteomes" id="UP000011058"/>
    </source>
</evidence>
<dbReference type="AlphaFoldDB" id="I0KFH6"/>
<name>I0KFH6_9BACT</name>
<organism evidence="2 3">
    <name type="scientific">Fibrella aestuarina BUZ 2</name>
    <dbReference type="NCBI Taxonomy" id="1166018"/>
    <lineage>
        <taxon>Bacteria</taxon>
        <taxon>Pseudomonadati</taxon>
        <taxon>Bacteroidota</taxon>
        <taxon>Cytophagia</taxon>
        <taxon>Cytophagales</taxon>
        <taxon>Spirosomataceae</taxon>
        <taxon>Fibrella</taxon>
    </lineage>
</organism>
<evidence type="ECO:0000256" key="1">
    <source>
        <dbReference type="SAM" id="SignalP"/>
    </source>
</evidence>
<dbReference type="KEGG" id="fae:FAES_4880"/>
<keyword evidence="1" id="KW-0732">Signal</keyword>
<dbReference type="EMBL" id="HE796683">
    <property type="protein sequence ID" value="CCH02879.1"/>
    <property type="molecule type" value="Genomic_DNA"/>
</dbReference>
<evidence type="ECO:0000313" key="2">
    <source>
        <dbReference type="EMBL" id="CCH02879.1"/>
    </source>
</evidence>
<proteinExistence type="predicted"/>
<reference evidence="2 3" key="1">
    <citation type="journal article" date="2012" name="J. Bacteriol.">
        <title>Genome Sequence of Fibrella aestuarina BUZ 2T, a Filamentous Marine Bacterium.</title>
        <authorList>
            <person name="Filippini M."/>
            <person name="Qi W."/>
            <person name="Blom J."/>
            <person name="Goesmann A."/>
            <person name="Smits T.H."/>
            <person name="Bagheri H.C."/>
        </authorList>
    </citation>
    <scope>NUCLEOTIDE SEQUENCE [LARGE SCALE GENOMIC DNA]</scope>
    <source>
        <strain evidence="3">BUZ 2T</strain>
    </source>
</reference>